<keyword evidence="2" id="KW-0238">DNA-binding</keyword>
<dbReference type="PANTHER" id="PTHR33204">
    <property type="entry name" value="TRANSCRIPTIONAL REGULATOR, MARR FAMILY"/>
    <property type="match status" value="1"/>
</dbReference>
<keyword evidence="1" id="KW-0805">Transcription regulation</keyword>
<dbReference type="InterPro" id="IPR036388">
    <property type="entry name" value="WH-like_DNA-bd_sf"/>
</dbReference>
<dbReference type="Proteomes" id="UP000289856">
    <property type="component" value="Chromosome"/>
</dbReference>
<dbReference type="RefSeq" id="WP_130608820.1">
    <property type="nucleotide sequence ID" value="NZ_AP019400.1"/>
</dbReference>
<dbReference type="SUPFAM" id="SSF46785">
    <property type="entry name" value="Winged helix' DNA-binding domain"/>
    <property type="match status" value="1"/>
</dbReference>
<dbReference type="KEGG" id="cohn:KCTCHS21_27130"/>
<dbReference type="PROSITE" id="PS51118">
    <property type="entry name" value="HTH_HXLR"/>
    <property type="match status" value="1"/>
</dbReference>
<organism evidence="5 6">
    <name type="scientific">Cohnella abietis</name>
    <dbReference type="NCBI Taxonomy" id="2507935"/>
    <lineage>
        <taxon>Bacteria</taxon>
        <taxon>Bacillati</taxon>
        <taxon>Bacillota</taxon>
        <taxon>Bacilli</taxon>
        <taxon>Bacillales</taxon>
        <taxon>Paenibacillaceae</taxon>
        <taxon>Cohnella</taxon>
    </lineage>
</organism>
<evidence type="ECO:0000259" key="4">
    <source>
        <dbReference type="PROSITE" id="PS51118"/>
    </source>
</evidence>
<dbReference type="GO" id="GO:0003677">
    <property type="term" value="F:DNA binding"/>
    <property type="evidence" value="ECO:0007669"/>
    <property type="project" value="UniProtKB-KW"/>
</dbReference>
<evidence type="ECO:0000256" key="3">
    <source>
        <dbReference type="ARBA" id="ARBA00023163"/>
    </source>
</evidence>
<dbReference type="AlphaFoldDB" id="A0A3T1D5D4"/>
<dbReference type="CDD" id="cd00090">
    <property type="entry name" value="HTH_ARSR"/>
    <property type="match status" value="1"/>
</dbReference>
<evidence type="ECO:0000313" key="6">
    <source>
        <dbReference type="Proteomes" id="UP000289856"/>
    </source>
</evidence>
<keyword evidence="6" id="KW-1185">Reference proteome</keyword>
<accession>A0A3T1D5D4</accession>
<dbReference type="EMBL" id="AP019400">
    <property type="protein sequence ID" value="BBI33314.1"/>
    <property type="molecule type" value="Genomic_DNA"/>
</dbReference>
<dbReference type="PANTHER" id="PTHR33204:SF29">
    <property type="entry name" value="TRANSCRIPTIONAL REGULATOR"/>
    <property type="match status" value="1"/>
</dbReference>
<dbReference type="OrthoDB" id="9791143at2"/>
<name>A0A3T1D5D4_9BACL</name>
<proteinExistence type="predicted"/>
<sequence length="110" mass="12744">MQNQPTKEYNIPAEATLEVIGGKWKLLILCYLSCGPMRSSEFRKEIPCISQKILTQHLREMEQSGIINRTVYNELPLKVVYEMSELGKSLKSILDQLCDWGEYYINARKS</sequence>
<dbReference type="Gene3D" id="1.10.10.10">
    <property type="entry name" value="Winged helix-like DNA-binding domain superfamily/Winged helix DNA-binding domain"/>
    <property type="match status" value="1"/>
</dbReference>
<reference evidence="5 6" key="1">
    <citation type="submission" date="2019-01" db="EMBL/GenBank/DDBJ databases">
        <title>Complete genome sequence of Cohnella hallensis HS21 isolated from Korean fir (Abies koreana) rhizospheric soil.</title>
        <authorList>
            <person name="Jiang L."/>
            <person name="Kang S.W."/>
            <person name="Kim S."/>
            <person name="Jung J."/>
            <person name="Kim C.Y."/>
            <person name="Kim D.H."/>
            <person name="Kim S.W."/>
            <person name="Lee J."/>
        </authorList>
    </citation>
    <scope>NUCLEOTIDE SEQUENCE [LARGE SCALE GENOMIC DNA]</scope>
    <source>
        <strain evidence="5 6">HS21</strain>
    </source>
</reference>
<evidence type="ECO:0000313" key="5">
    <source>
        <dbReference type="EMBL" id="BBI33314.1"/>
    </source>
</evidence>
<dbReference type="InterPro" id="IPR002577">
    <property type="entry name" value="HTH_HxlR"/>
</dbReference>
<keyword evidence="3" id="KW-0804">Transcription</keyword>
<gene>
    <name evidence="5" type="primary">ytcD_1</name>
    <name evidence="5" type="ORF">KCTCHS21_27130</name>
</gene>
<evidence type="ECO:0000256" key="2">
    <source>
        <dbReference type="ARBA" id="ARBA00023125"/>
    </source>
</evidence>
<dbReference type="InterPro" id="IPR011991">
    <property type="entry name" value="ArsR-like_HTH"/>
</dbReference>
<dbReference type="Pfam" id="PF01638">
    <property type="entry name" value="HxlR"/>
    <property type="match status" value="1"/>
</dbReference>
<feature type="domain" description="HTH hxlR-type" evidence="4">
    <location>
        <begin position="11"/>
        <end position="109"/>
    </location>
</feature>
<evidence type="ECO:0000256" key="1">
    <source>
        <dbReference type="ARBA" id="ARBA00023015"/>
    </source>
</evidence>
<dbReference type="InterPro" id="IPR036390">
    <property type="entry name" value="WH_DNA-bd_sf"/>
</dbReference>
<protein>
    <submittedName>
        <fullName evidence="5">Putative HTH-type transcriptional regulator YtcD</fullName>
    </submittedName>
</protein>